<dbReference type="eggNOG" id="COG0438">
    <property type="taxonomic scope" value="Bacteria"/>
</dbReference>
<evidence type="ECO:0000313" key="2">
    <source>
        <dbReference type="Proteomes" id="UP000004295"/>
    </source>
</evidence>
<gene>
    <name evidence="1" type="ORF">POREN0001_1794</name>
</gene>
<dbReference type="AlphaFoldDB" id="C3JBQ9"/>
<sequence>MVNTMERRLHIVSFDVPYPADYGGVIDVYYKIKALADRGVSIILHCYQYGRPEQQELENLCEKVYYYPRLRGIFSALSREPYIIYSRRSQNLLSHLLEDDAPILFEGLHTCHFLSHPALSNRLRIVRACNIEHEYYHYLAKGTRSLFKKLYFALESYRLRLFEKNLLYAHHILAITPRERDYFAHHYPGVEVQWISGFHGDQKVKNQLGKGDYFLFHGKLSVLENELTAKRLIRLAPQLPLPLVVAGRDPSPSLQKCVQRSENVRLEANVSGERMERLIEQASAHILVTSQPTGLKLKLLNALYSGRYVIANEEMVYGTGLEECVYRVKSDEDILHQACAIASQEFTLEEEERRVKLLSPRYDDLYNAQLLLDILPQSIHTFD</sequence>
<accession>C3JBQ9</accession>
<comment type="caution">
    <text evidence="1">The sequence shown here is derived from an EMBL/GenBank/DDBJ whole genome shotgun (WGS) entry which is preliminary data.</text>
</comment>
<keyword evidence="2" id="KW-1185">Reference proteome</keyword>
<protein>
    <submittedName>
        <fullName evidence="1">Uncharacterized protein</fullName>
    </submittedName>
</protein>
<dbReference type="SUPFAM" id="SSF53756">
    <property type="entry name" value="UDP-Glycosyltransferase/glycogen phosphorylase"/>
    <property type="match status" value="1"/>
</dbReference>
<dbReference type="Gene3D" id="3.40.50.2000">
    <property type="entry name" value="Glycogen Phosphorylase B"/>
    <property type="match status" value="2"/>
</dbReference>
<reference evidence="1 2" key="1">
    <citation type="submission" date="2009-04" db="EMBL/GenBank/DDBJ databases">
        <authorList>
            <person name="Sebastian Y."/>
            <person name="Madupu R."/>
            <person name="Durkin A.S."/>
            <person name="Torralba M."/>
            <person name="Methe B."/>
            <person name="Sutton G.G."/>
            <person name="Strausberg R.L."/>
            <person name="Nelson K.E."/>
        </authorList>
    </citation>
    <scope>NUCLEOTIDE SEQUENCE [LARGE SCALE GENOMIC DNA]</scope>
    <source>
        <strain evidence="2">ATCC 35406 / BCRC 14492 / JCM 8526 / NCTC 13058 / HG 370</strain>
    </source>
</reference>
<proteinExistence type="predicted"/>
<dbReference type="Proteomes" id="UP000004295">
    <property type="component" value="Unassembled WGS sequence"/>
</dbReference>
<name>C3JBQ9_POREA</name>
<evidence type="ECO:0000313" key="1">
    <source>
        <dbReference type="EMBL" id="EEN82380.1"/>
    </source>
</evidence>
<dbReference type="STRING" id="553175.POREN0001_1794"/>
<organism evidence="1 2">
    <name type="scientific">Porphyromonas endodontalis (strain ATCC 35406 / DSM 24491 / JCM 8526 / CCUG 16442 / BCRC 14492 / NCTC 13058 / HG 370)</name>
    <name type="common">Bacteroides endodontalis</name>
    <dbReference type="NCBI Taxonomy" id="553175"/>
    <lineage>
        <taxon>Bacteria</taxon>
        <taxon>Pseudomonadati</taxon>
        <taxon>Bacteroidota</taxon>
        <taxon>Bacteroidia</taxon>
        <taxon>Bacteroidales</taxon>
        <taxon>Porphyromonadaceae</taxon>
        <taxon>Porphyromonas</taxon>
    </lineage>
</organism>
<dbReference type="EMBL" id="ACNN01000026">
    <property type="protein sequence ID" value="EEN82380.1"/>
    <property type="molecule type" value="Genomic_DNA"/>
</dbReference>